<dbReference type="RefSeq" id="WP_207859136.1">
    <property type="nucleotide sequence ID" value="NZ_JAFREP010000010.1"/>
</dbReference>
<sequence>MKRFTAFCLIALCLIAPLTAADQYSLVIDAGSSGSRIYIYKVQPNQHDELPAVTYVDSSSVNPGISDWNEDPAAAKANLQTLVDFAKEKVPADAQKTTPLRLMATAGMRMPIKKERDQIMNDVNGFFSADGSFAYKGGVILAGSYEALYSWIALNYSNDQFDPAQAREGILEMGGASTQIAFHRKKAFKRHHIGRTFRGKEYNVYARSYLFMGQVEAMKLSVDSPCYPKKYPMDFGFGTGDFDDCSNEIMERFNSICENMEHSRGPHCIFMNPVKSRANISYFAVPAFKETFEFFGLTPDVDLNTLAEKGREYCAMDWDALKEQYSGIHPFFLKTFCYNAAYFHTLIKEGYGFEDRGAKILPNDGSWTLGAVIDTNLGNEPAEYKAGKKPKS</sequence>
<evidence type="ECO:0000256" key="1">
    <source>
        <dbReference type="ARBA" id="ARBA00022801"/>
    </source>
</evidence>
<feature type="chain" id="PRO_5035170156" evidence="2">
    <location>
        <begin position="21"/>
        <end position="392"/>
    </location>
</feature>
<keyword evidence="4" id="KW-1185">Reference proteome</keyword>
<dbReference type="GO" id="GO:0016020">
    <property type="term" value="C:membrane"/>
    <property type="evidence" value="ECO:0007669"/>
    <property type="project" value="TreeGrafter"/>
</dbReference>
<protein>
    <submittedName>
        <fullName evidence="3">Uncharacterized protein</fullName>
    </submittedName>
</protein>
<reference evidence="3" key="1">
    <citation type="submission" date="2021-03" db="EMBL/GenBank/DDBJ databases">
        <authorList>
            <person name="Wang G."/>
        </authorList>
    </citation>
    <scope>NUCLEOTIDE SEQUENCE</scope>
    <source>
        <strain evidence="3">KCTC 12899</strain>
    </source>
</reference>
<dbReference type="PANTHER" id="PTHR11782:SF83">
    <property type="entry name" value="GUANOSINE-DIPHOSPHATASE"/>
    <property type="match status" value="1"/>
</dbReference>
<dbReference type="InterPro" id="IPR000407">
    <property type="entry name" value="GDA1_CD39_NTPase"/>
</dbReference>
<dbReference type="GO" id="GO:0017110">
    <property type="term" value="F:nucleoside diphosphate phosphatase activity"/>
    <property type="evidence" value="ECO:0007669"/>
    <property type="project" value="TreeGrafter"/>
</dbReference>
<dbReference type="Proteomes" id="UP000664417">
    <property type="component" value="Unassembled WGS sequence"/>
</dbReference>
<feature type="signal peptide" evidence="2">
    <location>
        <begin position="1"/>
        <end position="20"/>
    </location>
</feature>
<organism evidence="3 4">
    <name type="scientific">Acanthopleuribacter pedis</name>
    <dbReference type="NCBI Taxonomy" id="442870"/>
    <lineage>
        <taxon>Bacteria</taxon>
        <taxon>Pseudomonadati</taxon>
        <taxon>Acidobacteriota</taxon>
        <taxon>Holophagae</taxon>
        <taxon>Acanthopleuribacterales</taxon>
        <taxon>Acanthopleuribacteraceae</taxon>
        <taxon>Acanthopleuribacter</taxon>
    </lineage>
</organism>
<comment type="caution">
    <text evidence="3">The sequence shown here is derived from an EMBL/GenBank/DDBJ whole genome shotgun (WGS) entry which is preliminary data.</text>
</comment>
<name>A0A8J7QJF5_9BACT</name>
<dbReference type="CDD" id="cd24003">
    <property type="entry name" value="ASKHA_NBD_GDA1_CD39_NTPase"/>
    <property type="match status" value="1"/>
</dbReference>
<dbReference type="Gene3D" id="3.30.420.40">
    <property type="match status" value="1"/>
</dbReference>
<dbReference type="PANTHER" id="PTHR11782">
    <property type="entry name" value="ADENOSINE/GUANOSINE DIPHOSPHATASE"/>
    <property type="match status" value="1"/>
</dbReference>
<dbReference type="EMBL" id="JAFREP010000010">
    <property type="protein sequence ID" value="MBO1319315.1"/>
    <property type="molecule type" value="Genomic_DNA"/>
</dbReference>
<gene>
    <name evidence="3" type="ORF">J3U88_12655</name>
</gene>
<evidence type="ECO:0000313" key="3">
    <source>
        <dbReference type="EMBL" id="MBO1319315.1"/>
    </source>
</evidence>
<dbReference type="Pfam" id="PF01150">
    <property type="entry name" value="GDA1_CD39"/>
    <property type="match status" value="1"/>
</dbReference>
<dbReference type="GO" id="GO:0009134">
    <property type="term" value="P:nucleoside diphosphate catabolic process"/>
    <property type="evidence" value="ECO:0007669"/>
    <property type="project" value="TreeGrafter"/>
</dbReference>
<keyword evidence="1" id="KW-0378">Hydrolase</keyword>
<keyword evidence="2" id="KW-0732">Signal</keyword>
<evidence type="ECO:0000256" key="2">
    <source>
        <dbReference type="SAM" id="SignalP"/>
    </source>
</evidence>
<accession>A0A8J7QJF5</accession>
<dbReference type="Gene3D" id="3.30.420.150">
    <property type="entry name" value="Exopolyphosphatase. Domain 2"/>
    <property type="match status" value="1"/>
</dbReference>
<evidence type="ECO:0000313" key="4">
    <source>
        <dbReference type="Proteomes" id="UP000664417"/>
    </source>
</evidence>
<dbReference type="AlphaFoldDB" id="A0A8J7QJF5"/>
<proteinExistence type="predicted"/>